<evidence type="ECO:0000313" key="6">
    <source>
        <dbReference type="Proteomes" id="UP000000346"/>
    </source>
</evidence>
<dbReference type="KEGG" id="asc:ASAC_1470"/>
<protein>
    <recommendedName>
        <fullName evidence="4">Flagellin</fullName>
    </recommendedName>
</protein>
<dbReference type="GO" id="GO:0005198">
    <property type="term" value="F:structural molecule activity"/>
    <property type="evidence" value="ECO:0007669"/>
    <property type="project" value="InterPro"/>
</dbReference>
<accession>D9PZ88</accession>
<evidence type="ECO:0000256" key="4">
    <source>
        <dbReference type="RuleBase" id="RU361282"/>
    </source>
</evidence>
<keyword evidence="6" id="KW-1185">Reference proteome</keyword>
<proteinExistence type="inferred from homology"/>
<dbReference type="InterPro" id="IPR002774">
    <property type="entry name" value="Flagellin_arc-type"/>
</dbReference>
<comment type="subcellular location">
    <subcellularLocation>
        <location evidence="1 4">Archaeal flagellum</location>
    </subcellularLocation>
</comment>
<comment type="function">
    <text evidence="4">Flagellin is the subunit protein which polymerizes to form the filaments of archaeal flagella.</text>
</comment>
<dbReference type="STRING" id="666510.ASAC_1470"/>
<keyword evidence="5" id="KW-0966">Cell projection</keyword>
<dbReference type="PANTHER" id="PTHR35903:SF1">
    <property type="entry name" value="FLAGELLIN B1"/>
    <property type="match status" value="1"/>
</dbReference>
<dbReference type="InterPro" id="IPR013373">
    <property type="entry name" value="Flagellin/pilin_N_arc"/>
</dbReference>
<evidence type="ECO:0000256" key="1">
    <source>
        <dbReference type="ARBA" id="ARBA00004618"/>
    </source>
</evidence>
<dbReference type="eggNOG" id="arCOG01829">
    <property type="taxonomic scope" value="Archaea"/>
</dbReference>
<dbReference type="HOGENOM" id="CLU_084671_0_0_2"/>
<keyword evidence="3 4" id="KW-0974">Archaeal flagellum</keyword>
<evidence type="ECO:0000256" key="3">
    <source>
        <dbReference type="ARBA" id="ARBA00022440"/>
    </source>
</evidence>
<keyword evidence="5" id="KW-0282">Flagellum</keyword>
<dbReference type="GO" id="GO:0097589">
    <property type="term" value="C:archaeal-type flagellum"/>
    <property type="evidence" value="ECO:0007669"/>
    <property type="project" value="UniProtKB-SubCell"/>
</dbReference>
<gene>
    <name evidence="5" type="ordered locus">ASAC_1470</name>
</gene>
<dbReference type="RefSeq" id="WP_013267387.1">
    <property type="nucleotide sequence ID" value="NC_014374.1"/>
</dbReference>
<dbReference type="PANTHER" id="PTHR35903">
    <property type="entry name" value="FLAGELLIN B1"/>
    <property type="match status" value="1"/>
</dbReference>
<dbReference type="InParanoid" id="D9PZ88"/>
<dbReference type="GeneID" id="9499729"/>
<comment type="similarity">
    <text evidence="2 4">Belongs to the archaeal flagellin family.</text>
</comment>
<evidence type="ECO:0000313" key="5">
    <source>
        <dbReference type="EMBL" id="ADL19875.1"/>
    </source>
</evidence>
<dbReference type="NCBIfam" id="TIGR02537">
    <property type="entry name" value="arch_flag_Nterm"/>
    <property type="match status" value="1"/>
</dbReference>
<dbReference type="AlphaFoldDB" id="D9PZ88"/>
<organism evidence="5 6">
    <name type="scientific">Acidilobus saccharovorans (strain DSM 16705 / JCM 18335 / VKM B-2471 / 345-15)</name>
    <dbReference type="NCBI Taxonomy" id="666510"/>
    <lineage>
        <taxon>Archaea</taxon>
        <taxon>Thermoproteota</taxon>
        <taxon>Thermoprotei</taxon>
        <taxon>Acidilobales</taxon>
        <taxon>Acidilobaceae</taxon>
        <taxon>Acidilobus</taxon>
    </lineage>
</organism>
<dbReference type="Pfam" id="PF01917">
    <property type="entry name" value="Flagellin_arch-type"/>
    <property type="match status" value="1"/>
</dbReference>
<sequence>MPRRSRRGMVGIDTAIILIAFVLVAAAVAFVVLDMGMTSAQKAKQTMESGLQESSTALQVDGNVMAYVNSNGEVQDVFIPLGVTPGTGYVSFAPSLMEVSIITPSGSYANIYRGVSNLLEMNPSTPLYTIATDMQTAYTTSTAAVVYFIHGNITPYVLGPYGQALLVIYLPSGLPAYKSFTVTISPSIGGAITVARIIPPDNVTNTTIDLG</sequence>
<reference evidence="5 6" key="1">
    <citation type="journal article" date="2010" name="Appl. Environ. Microbiol.">
        <title>The genome sequence of the crenarchaeon Acidilobus saccharovorans supports a new order, Acidilobales, and suggests an important ecological role in terrestrial acidic hot springs.</title>
        <authorList>
            <person name="Mardanov A.V."/>
            <person name="Svetlitchnyi V.A."/>
            <person name="Beletsky A.V."/>
            <person name="Prokofeva M.I."/>
            <person name="Bonch-Osmolovskaya E.A."/>
            <person name="Ravin N.V."/>
            <person name="Skryabin K.G."/>
        </authorList>
    </citation>
    <scope>NUCLEOTIDE SEQUENCE [LARGE SCALE GENOMIC DNA]</scope>
    <source>
        <strain evidence="6">DSM 16705 / JCM 18335 / VKM B-2471 / 345-15</strain>
    </source>
</reference>
<keyword evidence="5" id="KW-0969">Cilium</keyword>
<dbReference type="GO" id="GO:0097588">
    <property type="term" value="P:archaeal or bacterial-type flagellum-dependent cell motility"/>
    <property type="evidence" value="ECO:0007669"/>
    <property type="project" value="InterPro"/>
</dbReference>
<dbReference type="OrthoDB" id="19112at2157"/>
<dbReference type="EMBL" id="CP001742">
    <property type="protein sequence ID" value="ADL19875.1"/>
    <property type="molecule type" value="Genomic_DNA"/>
</dbReference>
<name>D9PZ88_ACIS3</name>
<evidence type="ECO:0000256" key="2">
    <source>
        <dbReference type="ARBA" id="ARBA00010256"/>
    </source>
</evidence>
<dbReference type="Proteomes" id="UP000000346">
    <property type="component" value="Chromosome"/>
</dbReference>